<accession>A0A8T0DD85</accession>
<keyword evidence="6" id="KW-1185">Reference proteome</keyword>
<gene>
    <name evidence="5" type="ORF">P879_04557</name>
</gene>
<dbReference type="InterPro" id="IPR006730">
    <property type="entry name" value="Sestrin"/>
</dbReference>
<dbReference type="SUPFAM" id="SSF69118">
    <property type="entry name" value="AhpD-like"/>
    <property type="match status" value="1"/>
</dbReference>
<dbReference type="GO" id="GO:1904262">
    <property type="term" value="P:negative regulation of TORC1 signaling"/>
    <property type="evidence" value="ECO:0007669"/>
    <property type="project" value="TreeGrafter"/>
</dbReference>
<dbReference type="GO" id="GO:1990253">
    <property type="term" value="P:cellular response to leucine starvation"/>
    <property type="evidence" value="ECO:0007669"/>
    <property type="project" value="TreeGrafter"/>
</dbReference>
<dbReference type="Proteomes" id="UP000699462">
    <property type="component" value="Unassembled WGS sequence"/>
</dbReference>
<comment type="similarity">
    <text evidence="2">Belongs to the sestrin family.</text>
</comment>
<dbReference type="EMBL" id="JTDF01007799">
    <property type="protein sequence ID" value="KAF8564828.1"/>
    <property type="molecule type" value="Genomic_DNA"/>
</dbReference>
<dbReference type="Pfam" id="PF04636">
    <property type="entry name" value="PA26"/>
    <property type="match status" value="1"/>
</dbReference>
<dbReference type="GO" id="GO:0016239">
    <property type="term" value="P:positive regulation of macroautophagy"/>
    <property type="evidence" value="ECO:0007669"/>
    <property type="project" value="TreeGrafter"/>
</dbReference>
<protein>
    <recommendedName>
        <fullName evidence="7">Sestrin</fullName>
    </recommendedName>
</protein>
<evidence type="ECO:0008006" key="7">
    <source>
        <dbReference type="Google" id="ProtNLM"/>
    </source>
</evidence>
<organism evidence="5 6">
    <name type="scientific">Paragonimus westermani</name>
    <dbReference type="NCBI Taxonomy" id="34504"/>
    <lineage>
        <taxon>Eukaryota</taxon>
        <taxon>Metazoa</taxon>
        <taxon>Spiralia</taxon>
        <taxon>Lophotrochozoa</taxon>
        <taxon>Platyhelminthes</taxon>
        <taxon>Trematoda</taxon>
        <taxon>Digenea</taxon>
        <taxon>Plagiorchiida</taxon>
        <taxon>Troglotremata</taxon>
        <taxon>Troglotrematidae</taxon>
        <taxon>Paragonimus</taxon>
    </lineage>
</organism>
<dbReference type="AlphaFoldDB" id="A0A8T0DD85"/>
<feature type="region of interest" description="Disordered" evidence="4">
    <location>
        <begin position="341"/>
        <end position="401"/>
    </location>
</feature>
<dbReference type="GO" id="GO:0005634">
    <property type="term" value="C:nucleus"/>
    <property type="evidence" value="ECO:0007669"/>
    <property type="project" value="InterPro"/>
</dbReference>
<name>A0A8T0DD85_9TREM</name>
<evidence type="ECO:0000313" key="6">
    <source>
        <dbReference type="Proteomes" id="UP000699462"/>
    </source>
</evidence>
<evidence type="ECO:0000256" key="2">
    <source>
        <dbReference type="ARBA" id="ARBA00008350"/>
    </source>
</evidence>
<evidence type="ECO:0000256" key="3">
    <source>
        <dbReference type="ARBA" id="ARBA00022490"/>
    </source>
</evidence>
<dbReference type="OrthoDB" id="337464at2759"/>
<reference evidence="5 6" key="1">
    <citation type="submission" date="2019-07" db="EMBL/GenBank/DDBJ databases">
        <title>Annotation for the trematode Paragonimus westermani.</title>
        <authorList>
            <person name="Choi Y.-J."/>
        </authorList>
    </citation>
    <scope>NUCLEOTIDE SEQUENCE [LARGE SCALE GENOMIC DNA]</scope>
    <source>
        <strain evidence="5">180907_Pwestermani</strain>
    </source>
</reference>
<evidence type="ECO:0000256" key="1">
    <source>
        <dbReference type="ARBA" id="ARBA00004496"/>
    </source>
</evidence>
<dbReference type="GO" id="GO:0016684">
    <property type="term" value="F:oxidoreductase activity, acting on peroxide as acceptor"/>
    <property type="evidence" value="ECO:0007669"/>
    <property type="project" value="TreeGrafter"/>
</dbReference>
<feature type="compositionally biased region" description="Basic and acidic residues" evidence="4">
    <location>
        <begin position="373"/>
        <end position="383"/>
    </location>
</feature>
<comment type="caution">
    <text evidence="5">The sequence shown here is derived from an EMBL/GenBank/DDBJ whole genome shotgun (WGS) entry which is preliminary data.</text>
</comment>
<dbReference type="GO" id="GO:0005737">
    <property type="term" value="C:cytoplasm"/>
    <property type="evidence" value="ECO:0007669"/>
    <property type="project" value="UniProtKB-SubCell"/>
</dbReference>
<proteinExistence type="inferred from homology"/>
<dbReference type="GO" id="GO:1901031">
    <property type="term" value="P:regulation of response to reactive oxygen species"/>
    <property type="evidence" value="ECO:0007669"/>
    <property type="project" value="InterPro"/>
</dbReference>
<comment type="subcellular location">
    <subcellularLocation>
        <location evidence="1">Cytoplasm</location>
    </subcellularLocation>
</comment>
<dbReference type="GO" id="GO:0070728">
    <property type="term" value="F:L-leucine binding"/>
    <property type="evidence" value="ECO:0007669"/>
    <property type="project" value="TreeGrafter"/>
</dbReference>
<dbReference type="InterPro" id="IPR029032">
    <property type="entry name" value="AhpD-like"/>
</dbReference>
<feature type="compositionally biased region" description="Polar residues" evidence="4">
    <location>
        <begin position="384"/>
        <end position="401"/>
    </location>
</feature>
<evidence type="ECO:0000313" key="5">
    <source>
        <dbReference type="EMBL" id="KAF8564828.1"/>
    </source>
</evidence>
<dbReference type="GO" id="GO:0071233">
    <property type="term" value="P:cellular response to L-leucine"/>
    <property type="evidence" value="ECO:0007669"/>
    <property type="project" value="TreeGrafter"/>
</dbReference>
<evidence type="ECO:0000256" key="4">
    <source>
        <dbReference type="SAM" id="MobiDB-lite"/>
    </source>
</evidence>
<dbReference type="PANTHER" id="PTHR12474">
    <property type="entry name" value="P53 REGULATED PA26 NUCLEAR PROTEIN SESTRIN"/>
    <property type="match status" value="1"/>
</dbReference>
<dbReference type="PANTHER" id="PTHR12474:SF0">
    <property type="entry name" value="SESTRIN HOMOLOG"/>
    <property type="match status" value="1"/>
</dbReference>
<sequence length="666" mass="75366">MSAVCAKHCTDLFNRTIDSLNLLQGFWQRDEAIRQEDFQTLQRTFDSWYFGFGSPAVAGFLETVADDTGGTTLDTSMHGLIREQMADLLRISYTGPSGDIRTAAKDILLDLKTKKGFRIPQVQFKSPSYMINLSEMPHLECIKDEPADDENLYTTYTLFREYWFQWGRLENYICVMGFHPEYLECYMKMQALLFHADLPLPYPDRHYLAVLAAAEQRCIYLVLLFARQFLSSGGSPVWLQGIQHCPVKWRQLTGLNRDLAGQPWKVTADQIYNLTHGGDALRASGETLSLSELMHAVAILTHVHALACFIFGCGIRPEIDHDSHEHDQFCGGSSTLSDNMRTNGDTLHRVEDQPHHCHTDSVACSPPAASQDQQRRLSQRTDRVSSQSDSGQTIELTRNGNSAGLLHDSDFLTVGNRLCNSPATLPHSTPLTDQLHATQLLQLIQKERCEYEEVDGDIVAEQFMAVTRLNIQLDSTHSDSTLSRAAELMDRLNQHSVVARFLDSPDSCYENFEGQPFHGVEYCWLEEGCALADRLCTDLGTLLDEKFRNAYDLTYNTLNNIRGVDTSPYRRSVWNQVQSLFGICHDDFRYDCLDRLLSTTQRAFLKLCATRPTAINQYDHCFGKIFPVLSPSEVVHVILMVVEARQQACLLYALRAISECQACGHR</sequence>
<keyword evidence="3" id="KW-0963">Cytoplasm</keyword>
<feature type="compositionally biased region" description="Basic and acidic residues" evidence="4">
    <location>
        <begin position="346"/>
        <end position="359"/>
    </location>
</feature>